<dbReference type="InterPro" id="IPR016164">
    <property type="entry name" value="FAD-linked_Oxase-like_C"/>
</dbReference>
<organism evidence="7 8">
    <name type="scientific">Nocardia otitidiscaviarum</name>
    <dbReference type="NCBI Taxonomy" id="1823"/>
    <lineage>
        <taxon>Bacteria</taxon>
        <taxon>Bacillati</taxon>
        <taxon>Actinomycetota</taxon>
        <taxon>Actinomycetes</taxon>
        <taxon>Mycobacteriales</taxon>
        <taxon>Nocardiaceae</taxon>
        <taxon>Nocardia</taxon>
    </lineage>
</organism>
<feature type="domain" description="FAD-binding PCMH-type" evidence="6">
    <location>
        <begin position="33"/>
        <end position="201"/>
    </location>
</feature>
<keyword evidence="8" id="KW-1185">Reference proteome</keyword>
<evidence type="ECO:0000256" key="4">
    <source>
        <dbReference type="ARBA" id="ARBA00022827"/>
    </source>
</evidence>
<keyword evidence="5 7" id="KW-0560">Oxidoreductase</keyword>
<evidence type="ECO:0000313" key="8">
    <source>
        <dbReference type="Proteomes" id="UP000255467"/>
    </source>
</evidence>
<dbReference type="Gene3D" id="3.40.462.20">
    <property type="match status" value="1"/>
</dbReference>
<dbReference type="InterPro" id="IPR016167">
    <property type="entry name" value="FAD-bd_PCMH_sub1"/>
</dbReference>
<dbReference type="AlphaFoldDB" id="A0A378YG42"/>
<dbReference type="InterPro" id="IPR006094">
    <property type="entry name" value="Oxid_FAD_bind_N"/>
</dbReference>
<dbReference type="Gene3D" id="3.30.465.10">
    <property type="match status" value="1"/>
</dbReference>
<sequence length="436" mass="45308">MTFENLRQSVRGEVLLPGDADFDTAAQPWNLAVTQRVGAVVTVADADDIAAALAAARAAGVPVVSQPTGHGATGDIDGAVLVRTGRFDGIEIDAEARIARVGSGARWGAIQKAAAAHGLTGLAGSNPVVGVTGYTLGGGAGWFARRYGWASDAVRAFEIVAADGRPARVTADSDPELFWALRGGGGDFAVVTGIEFELFPMPSVYGGRVLFPAERAEQVWETFQELTADAPAELSVWFQRVQIPNSPELVGLDLAYLGAVEQGRELVAAIDRLGGAVSDNRGPLSVDRIGEITAEPTDPSPALSHAELLTDLGAEVTKILVREPVAPLLNIQVRHLGGALAAANPAGGARGPVAEPYLLYLLGLGLPQLRAAVSAKLRAVVDALGEHAPGRKPYTFLGAADTAAAAFEDAALARLRAVKRERDPHGVIRANFPVLG</sequence>
<evidence type="ECO:0000256" key="3">
    <source>
        <dbReference type="ARBA" id="ARBA00022630"/>
    </source>
</evidence>
<keyword evidence="4" id="KW-0274">FAD</keyword>
<proteinExistence type="inferred from homology"/>
<dbReference type="SUPFAM" id="SSF55103">
    <property type="entry name" value="FAD-linked oxidases, C-terminal domain"/>
    <property type="match status" value="1"/>
</dbReference>
<name>A0A378YG42_9NOCA</name>
<dbReference type="SUPFAM" id="SSF56176">
    <property type="entry name" value="FAD-binding/transporter-associated domain-like"/>
    <property type="match status" value="1"/>
</dbReference>
<reference evidence="7 8" key="1">
    <citation type="submission" date="2018-06" db="EMBL/GenBank/DDBJ databases">
        <authorList>
            <consortium name="Pathogen Informatics"/>
            <person name="Doyle S."/>
        </authorList>
    </citation>
    <scope>NUCLEOTIDE SEQUENCE [LARGE SCALE GENOMIC DNA]</scope>
    <source>
        <strain evidence="7 8">NCTC1934</strain>
    </source>
</reference>
<evidence type="ECO:0000256" key="2">
    <source>
        <dbReference type="ARBA" id="ARBA00005466"/>
    </source>
</evidence>
<keyword evidence="3" id="KW-0285">Flavoprotein</keyword>
<comment type="similarity">
    <text evidence="2">Belongs to the oxygen-dependent FAD-linked oxidoreductase family.</text>
</comment>
<dbReference type="InterPro" id="IPR050416">
    <property type="entry name" value="FAD-linked_Oxidoreductase"/>
</dbReference>
<dbReference type="Gene3D" id="3.30.43.10">
    <property type="entry name" value="Uridine Diphospho-n-acetylenolpyruvylglucosamine Reductase, domain 2"/>
    <property type="match status" value="1"/>
</dbReference>
<evidence type="ECO:0000256" key="1">
    <source>
        <dbReference type="ARBA" id="ARBA00001974"/>
    </source>
</evidence>
<dbReference type="Proteomes" id="UP000255467">
    <property type="component" value="Unassembled WGS sequence"/>
</dbReference>
<dbReference type="GO" id="GO:0071949">
    <property type="term" value="F:FAD binding"/>
    <property type="evidence" value="ECO:0007669"/>
    <property type="project" value="InterPro"/>
</dbReference>
<dbReference type="PANTHER" id="PTHR42973:SF39">
    <property type="entry name" value="FAD-BINDING PCMH-TYPE DOMAIN-CONTAINING PROTEIN"/>
    <property type="match status" value="1"/>
</dbReference>
<evidence type="ECO:0000256" key="5">
    <source>
        <dbReference type="ARBA" id="ARBA00023002"/>
    </source>
</evidence>
<gene>
    <name evidence="7" type="primary">mcrA_1</name>
    <name evidence="7" type="ORF">NCTC1934_02401</name>
</gene>
<protein>
    <submittedName>
        <fullName evidence="7">Mitomycin radical oxidase</fullName>
        <ecNumber evidence="7">1.5.3.-</ecNumber>
    </submittedName>
</protein>
<evidence type="ECO:0000259" key="6">
    <source>
        <dbReference type="PROSITE" id="PS51387"/>
    </source>
</evidence>
<accession>A0A378YG42</accession>
<dbReference type="EC" id="1.5.3.-" evidence="7"/>
<dbReference type="STRING" id="1406858.GCA_000710895_02239"/>
<dbReference type="PANTHER" id="PTHR42973">
    <property type="entry name" value="BINDING OXIDOREDUCTASE, PUTATIVE (AFU_ORTHOLOGUE AFUA_1G17690)-RELATED"/>
    <property type="match status" value="1"/>
</dbReference>
<comment type="cofactor">
    <cofactor evidence="1">
        <name>FAD</name>
        <dbReference type="ChEBI" id="CHEBI:57692"/>
    </cofactor>
</comment>
<dbReference type="InterPro" id="IPR016166">
    <property type="entry name" value="FAD-bd_PCMH"/>
</dbReference>
<evidence type="ECO:0000313" key="7">
    <source>
        <dbReference type="EMBL" id="SUA76132.1"/>
    </source>
</evidence>
<dbReference type="Pfam" id="PF01565">
    <property type="entry name" value="FAD_binding_4"/>
    <property type="match status" value="1"/>
</dbReference>
<dbReference type="EMBL" id="UGRY01000002">
    <property type="protein sequence ID" value="SUA76132.1"/>
    <property type="molecule type" value="Genomic_DNA"/>
</dbReference>
<dbReference type="InterPro" id="IPR036318">
    <property type="entry name" value="FAD-bd_PCMH-like_sf"/>
</dbReference>
<dbReference type="OrthoDB" id="545125at2"/>
<dbReference type="PROSITE" id="PS51387">
    <property type="entry name" value="FAD_PCMH"/>
    <property type="match status" value="1"/>
</dbReference>
<dbReference type="InterPro" id="IPR016169">
    <property type="entry name" value="FAD-bd_PCMH_sub2"/>
</dbReference>
<dbReference type="RefSeq" id="WP_039809355.1">
    <property type="nucleotide sequence ID" value="NZ_UGRY01000002.1"/>
</dbReference>
<dbReference type="GO" id="GO:0016491">
    <property type="term" value="F:oxidoreductase activity"/>
    <property type="evidence" value="ECO:0007669"/>
    <property type="project" value="UniProtKB-KW"/>
</dbReference>